<evidence type="ECO:0000313" key="2">
    <source>
        <dbReference type="EMBL" id="AYF03771.1"/>
    </source>
</evidence>
<evidence type="ECO:0008006" key="4">
    <source>
        <dbReference type="Google" id="ProtNLM"/>
    </source>
</evidence>
<dbReference type="AlphaFoldDB" id="A0A386UT22"/>
<proteinExistence type="predicted"/>
<keyword evidence="2" id="KW-0614">Plasmid</keyword>
<reference evidence="3" key="1">
    <citation type="submission" date="2018-07" db="EMBL/GenBank/DDBJ databases">
        <title>Genome Structure of the Opportunistic Pathogen Paracoccus yeei (Alphaproteobacteria) and Identification of Putative Virulence Factors.</title>
        <authorList>
            <person name="Lasek R."/>
            <person name="Szuplewska M."/>
            <person name="Mitura M."/>
            <person name="Decewicz P."/>
            <person name="Chmielowska C."/>
            <person name="Pawlot A."/>
            <person name="Sentkowska D."/>
            <person name="Czarnecki J."/>
            <person name="Bartosik D."/>
        </authorList>
    </citation>
    <scope>NUCLEOTIDE SEQUENCE [LARGE SCALE GENOMIC DNA]</scope>
    <source>
        <strain evidence="3">CCUG 32053</strain>
        <plasmid evidence="3">pyee2</plasmid>
    </source>
</reference>
<dbReference type="SUPFAM" id="SSF56925">
    <property type="entry name" value="OMPA-like"/>
    <property type="match status" value="1"/>
</dbReference>
<dbReference type="Proteomes" id="UP000272010">
    <property type="component" value="Plasmid pYEE2"/>
</dbReference>
<accession>A0A386UT22</accession>
<gene>
    <name evidence="2" type="ORF">PY32053_04237</name>
</gene>
<protein>
    <recommendedName>
        <fullName evidence="4">Outer membrane protein beta-barrel domain-containing protein</fullName>
    </recommendedName>
</protein>
<evidence type="ECO:0000313" key="3">
    <source>
        <dbReference type="Proteomes" id="UP000272010"/>
    </source>
</evidence>
<organism evidence="2 3">
    <name type="scientific">Paracoccus yeei</name>
    <dbReference type="NCBI Taxonomy" id="147645"/>
    <lineage>
        <taxon>Bacteria</taxon>
        <taxon>Pseudomonadati</taxon>
        <taxon>Pseudomonadota</taxon>
        <taxon>Alphaproteobacteria</taxon>
        <taxon>Rhodobacterales</taxon>
        <taxon>Paracoccaceae</taxon>
        <taxon>Paracoccus</taxon>
    </lineage>
</organism>
<feature type="chain" id="PRO_5017358495" description="Outer membrane protein beta-barrel domain-containing protein" evidence="1">
    <location>
        <begin position="21"/>
        <end position="247"/>
    </location>
</feature>
<feature type="signal peptide" evidence="1">
    <location>
        <begin position="1"/>
        <end position="20"/>
    </location>
</feature>
<dbReference type="EMBL" id="CP031080">
    <property type="protein sequence ID" value="AYF03771.1"/>
    <property type="molecule type" value="Genomic_DNA"/>
</dbReference>
<dbReference type="InterPro" id="IPR011250">
    <property type="entry name" value="OMP/PagP_B-barrel"/>
</dbReference>
<sequence>MTGKLIAAAILACAPVTGLAQEAVEYDMTAYLWVPTTDTDVATRWGTASTEVSGKDALEALDFGLMLNGSARSGKWNLMGDIIYLDLSADTETPFGALFSKLTTVTKLSSASLYALYSVYEAPVGRFELGGGLRAMSVDLDLTLVSGLLGQRKLGVTDSWVDPVLAAKFTRNFNETWYGTVFLDYGGFGGGSTSEESWQAVATIGYRMNENWTILGSYRHLQLDRSTNGHDYQLRLSGPVLGVNYRF</sequence>
<keyword evidence="1" id="KW-0732">Signal</keyword>
<evidence type="ECO:0000256" key="1">
    <source>
        <dbReference type="SAM" id="SignalP"/>
    </source>
</evidence>
<dbReference type="RefSeq" id="WP_120444704.1">
    <property type="nucleotide sequence ID" value="NZ_CP031080.1"/>
</dbReference>
<dbReference type="Gene3D" id="2.40.160.20">
    <property type="match status" value="1"/>
</dbReference>
<geneLocation type="plasmid" evidence="3">
    <name>pyee2</name>
</geneLocation>
<name>A0A386UT22_9RHOB</name>